<dbReference type="EMBL" id="JAUSQM010000001">
    <property type="protein sequence ID" value="MDP9823246.1"/>
    <property type="molecule type" value="Genomic_DNA"/>
</dbReference>
<keyword evidence="3" id="KW-1185">Reference proteome</keyword>
<evidence type="ECO:0000313" key="2">
    <source>
        <dbReference type="EMBL" id="MDP9823246.1"/>
    </source>
</evidence>
<accession>A0ABT9NS37</accession>
<protein>
    <submittedName>
        <fullName evidence="1">Uncharacterized protein</fullName>
    </submittedName>
</protein>
<evidence type="ECO:0000313" key="1">
    <source>
        <dbReference type="EMBL" id="MDP9823237.1"/>
    </source>
</evidence>
<sequence>MLGRPTECSPDGTRMMAGPVPLTCIAGRRVVDDLVRRAPQHLADEIFLAAKWR</sequence>
<organism evidence="1 3">
    <name type="scientific">Nocardioides massiliensis</name>
    <dbReference type="NCBI Taxonomy" id="1325935"/>
    <lineage>
        <taxon>Bacteria</taxon>
        <taxon>Bacillati</taxon>
        <taxon>Actinomycetota</taxon>
        <taxon>Actinomycetes</taxon>
        <taxon>Propionibacteriales</taxon>
        <taxon>Nocardioidaceae</taxon>
        <taxon>Nocardioides</taxon>
    </lineage>
</organism>
<dbReference type="EMBL" id="JAUSQM010000001">
    <property type="protein sequence ID" value="MDP9823237.1"/>
    <property type="molecule type" value="Genomic_DNA"/>
</dbReference>
<proteinExistence type="predicted"/>
<comment type="caution">
    <text evidence="1">The sequence shown here is derived from an EMBL/GenBank/DDBJ whole genome shotgun (WGS) entry which is preliminary data.</text>
</comment>
<gene>
    <name evidence="1" type="ORF">J2S59_003046</name>
    <name evidence="2" type="ORF">J2S59_003055</name>
</gene>
<dbReference type="Proteomes" id="UP001240447">
    <property type="component" value="Unassembled WGS sequence"/>
</dbReference>
<name>A0ABT9NS37_9ACTN</name>
<evidence type="ECO:0000313" key="3">
    <source>
        <dbReference type="Proteomes" id="UP001240447"/>
    </source>
</evidence>
<reference evidence="1 3" key="1">
    <citation type="submission" date="2023-07" db="EMBL/GenBank/DDBJ databases">
        <title>Sequencing the genomes of 1000 actinobacteria strains.</title>
        <authorList>
            <person name="Klenk H.-P."/>
        </authorList>
    </citation>
    <scope>NUCLEOTIDE SEQUENCE [LARGE SCALE GENOMIC DNA]</scope>
    <source>
        <strain evidence="1 3">GD13</strain>
    </source>
</reference>